<dbReference type="CDD" id="cd00448">
    <property type="entry name" value="YjgF_YER057c_UK114_family"/>
    <property type="match status" value="1"/>
</dbReference>
<evidence type="ECO:0000313" key="2">
    <source>
        <dbReference type="Proteomes" id="UP001490940"/>
    </source>
</evidence>
<dbReference type="EMBL" id="JBCGUG010000017">
    <property type="protein sequence ID" value="MEM0706535.1"/>
    <property type="molecule type" value="Genomic_DNA"/>
</dbReference>
<dbReference type="InterPro" id="IPR006175">
    <property type="entry name" value="YjgF/YER057c/UK114"/>
</dbReference>
<accession>A0ABU9PM57</accession>
<dbReference type="GO" id="GO:0016787">
    <property type="term" value="F:hydrolase activity"/>
    <property type="evidence" value="ECO:0007669"/>
    <property type="project" value="UniProtKB-KW"/>
</dbReference>
<dbReference type="InterPro" id="IPR035959">
    <property type="entry name" value="RutC-like_sf"/>
</dbReference>
<dbReference type="SUPFAM" id="SSF55298">
    <property type="entry name" value="YjgF-like"/>
    <property type="match status" value="1"/>
</dbReference>
<dbReference type="PANTHER" id="PTHR11803">
    <property type="entry name" value="2-IMINOBUTANOATE/2-IMINOPROPANOATE DEAMINASE RIDA"/>
    <property type="match status" value="1"/>
</dbReference>
<organism evidence="1 2">
    <name type="scientific">Enterobacter quasihormaechei</name>
    <dbReference type="NCBI Taxonomy" id="2529382"/>
    <lineage>
        <taxon>Bacteria</taxon>
        <taxon>Pseudomonadati</taxon>
        <taxon>Pseudomonadota</taxon>
        <taxon>Gammaproteobacteria</taxon>
        <taxon>Enterobacterales</taxon>
        <taxon>Enterobacteriaceae</taxon>
        <taxon>Enterobacter</taxon>
    </lineage>
</organism>
<proteinExistence type="predicted"/>
<dbReference type="RefSeq" id="WP_342698302.1">
    <property type="nucleotide sequence ID" value="NZ_JBCGUG010000017.1"/>
</dbReference>
<dbReference type="Gene3D" id="3.30.1330.40">
    <property type="entry name" value="RutC-like"/>
    <property type="match status" value="1"/>
</dbReference>
<dbReference type="EC" id="3.5.-.-" evidence="1"/>
<sequence>MKRYKTSIPYAFSRATEANGFLFLSGQLPLNARGEPVYTSIEDQTRLVMQNISDTLLYCGSSIERVVKATVWISDMSHFDDFNKVYSSFFKNGFPSRSTVVSKLAFGLDIEIEVQALA</sequence>
<protein>
    <submittedName>
        <fullName evidence="1">RidA family protein</fullName>
        <ecNumber evidence="1">3.5.-.-</ecNumber>
    </submittedName>
</protein>
<reference evidence="1 2" key="1">
    <citation type="submission" date="2024-04" db="EMBL/GenBank/DDBJ databases">
        <title>Draft genome sequence of a multidrug-resistant Enterobacter quasihormaechei Hakim RU_CBWE strain isolated from pond surface water at the University of Rajshahi in Bangladesh.</title>
        <authorList>
            <person name="Raihan J."/>
            <person name="Islam M.S."/>
            <person name="Khan M.U."/>
            <person name="Romance M."/>
            <person name="Haque M.H."/>
        </authorList>
    </citation>
    <scope>NUCLEOTIDE SEQUENCE [LARGE SCALE GENOMIC DNA]</scope>
    <source>
        <strain evidence="1 2">Hakim RU_CBWE</strain>
    </source>
</reference>
<dbReference type="Proteomes" id="UP001490940">
    <property type="component" value="Unassembled WGS sequence"/>
</dbReference>
<comment type="caution">
    <text evidence="1">The sequence shown here is derived from an EMBL/GenBank/DDBJ whole genome shotgun (WGS) entry which is preliminary data.</text>
</comment>
<evidence type="ECO:0000313" key="1">
    <source>
        <dbReference type="EMBL" id="MEM0706535.1"/>
    </source>
</evidence>
<gene>
    <name evidence="1" type="ORF">AAGT82_19235</name>
</gene>
<dbReference type="PANTHER" id="PTHR11803:SF39">
    <property type="entry name" value="2-IMINOBUTANOATE_2-IMINOPROPANOATE DEAMINASE"/>
    <property type="match status" value="1"/>
</dbReference>
<dbReference type="Pfam" id="PF01042">
    <property type="entry name" value="Ribonuc_L-PSP"/>
    <property type="match status" value="1"/>
</dbReference>
<keyword evidence="2" id="KW-1185">Reference proteome</keyword>
<keyword evidence="1" id="KW-0378">Hydrolase</keyword>
<name>A0ABU9PM57_9ENTR</name>